<dbReference type="EMBL" id="ML978174">
    <property type="protein sequence ID" value="KAF2032210.1"/>
    <property type="molecule type" value="Genomic_DNA"/>
</dbReference>
<dbReference type="Proteomes" id="UP000799777">
    <property type="component" value="Unassembled WGS sequence"/>
</dbReference>
<keyword evidence="2" id="KW-1185">Reference proteome</keyword>
<evidence type="ECO:0000313" key="1">
    <source>
        <dbReference type="EMBL" id="KAF2032210.1"/>
    </source>
</evidence>
<evidence type="ECO:0000313" key="2">
    <source>
        <dbReference type="Proteomes" id="UP000799777"/>
    </source>
</evidence>
<accession>A0A9P4HEQ7</accession>
<gene>
    <name evidence="1" type="ORF">EK21DRAFT_87334</name>
</gene>
<reference evidence="1" key="1">
    <citation type="journal article" date="2020" name="Stud. Mycol.">
        <title>101 Dothideomycetes genomes: a test case for predicting lifestyles and emergence of pathogens.</title>
        <authorList>
            <person name="Haridas S."/>
            <person name="Albert R."/>
            <person name="Binder M."/>
            <person name="Bloem J."/>
            <person name="Labutti K."/>
            <person name="Salamov A."/>
            <person name="Andreopoulos B."/>
            <person name="Baker S."/>
            <person name="Barry K."/>
            <person name="Bills G."/>
            <person name="Bluhm B."/>
            <person name="Cannon C."/>
            <person name="Castanera R."/>
            <person name="Culley D."/>
            <person name="Daum C."/>
            <person name="Ezra D."/>
            <person name="Gonzalez J."/>
            <person name="Henrissat B."/>
            <person name="Kuo A."/>
            <person name="Liang C."/>
            <person name="Lipzen A."/>
            <person name="Lutzoni F."/>
            <person name="Magnuson J."/>
            <person name="Mondo S."/>
            <person name="Nolan M."/>
            <person name="Ohm R."/>
            <person name="Pangilinan J."/>
            <person name="Park H.-J."/>
            <person name="Ramirez L."/>
            <person name="Alfaro M."/>
            <person name="Sun H."/>
            <person name="Tritt A."/>
            <person name="Yoshinaga Y."/>
            <person name="Zwiers L.-H."/>
            <person name="Turgeon B."/>
            <person name="Goodwin S."/>
            <person name="Spatafora J."/>
            <person name="Crous P."/>
            <person name="Grigoriev I."/>
        </authorList>
    </citation>
    <scope>NUCLEOTIDE SEQUENCE</scope>
    <source>
        <strain evidence="1">CBS 110217</strain>
    </source>
</reference>
<comment type="caution">
    <text evidence="1">The sequence shown here is derived from an EMBL/GenBank/DDBJ whole genome shotgun (WGS) entry which is preliminary data.</text>
</comment>
<dbReference type="OrthoDB" id="9997739at2759"/>
<protein>
    <recommendedName>
        <fullName evidence="3">BTB domain-containing protein</fullName>
    </recommendedName>
</protein>
<dbReference type="AlphaFoldDB" id="A0A9P4HEQ7"/>
<sequence length="281" mass="31954">MLHSRLFAFLIGPEKAPMTVHADIIGSLSLRLSSLIYRTVAESGSDFVHFPQLKVCDFDRICELANRGDYTSPTSCANNDSKVNIKVDYFLLSESVAERYVNSKPTSLVRSFGAKSLVPNPRLRLPMKSDRTTTTKMPTTGLWTAVTTSARTERRISHLCCWVTRRLQCLALRKLHKYLVDIRVFALTQGPVIELLRFAYNTDNIPNDSMKPLNPQRKMIVEFVTVHIRAFGKFEGHRDVLRDCGKYAVDHACLLYTKLDNTHKELNEQTRKLEFGPSTSN</sequence>
<proteinExistence type="predicted"/>
<organism evidence="1 2">
    <name type="scientific">Setomelanomma holmii</name>
    <dbReference type="NCBI Taxonomy" id="210430"/>
    <lineage>
        <taxon>Eukaryota</taxon>
        <taxon>Fungi</taxon>
        <taxon>Dikarya</taxon>
        <taxon>Ascomycota</taxon>
        <taxon>Pezizomycotina</taxon>
        <taxon>Dothideomycetes</taxon>
        <taxon>Pleosporomycetidae</taxon>
        <taxon>Pleosporales</taxon>
        <taxon>Pleosporineae</taxon>
        <taxon>Phaeosphaeriaceae</taxon>
        <taxon>Setomelanomma</taxon>
    </lineage>
</organism>
<evidence type="ECO:0008006" key="3">
    <source>
        <dbReference type="Google" id="ProtNLM"/>
    </source>
</evidence>
<name>A0A9P4HEQ7_9PLEO</name>